<dbReference type="OrthoDB" id="10372673at2759"/>
<evidence type="ECO:0000313" key="3">
    <source>
        <dbReference type="EMBL" id="CAG8981178.1"/>
    </source>
</evidence>
<dbReference type="EMBL" id="CAJVRM010000453">
    <property type="protein sequence ID" value="CAG8981178.1"/>
    <property type="molecule type" value="Genomic_DNA"/>
</dbReference>
<reference evidence="3" key="1">
    <citation type="submission" date="2021-07" db="EMBL/GenBank/DDBJ databases">
        <authorList>
            <person name="Durling M."/>
        </authorList>
    </citation>
    <scope>NUCLEOTIDE SEQUENCE</scope>
</reference>
<keyword evidence="4" id="KW-1185">Reference proteome</keyword>
<evidence type="ECO:0000313" key="4">
    <source>
        <dbReference type="Proteomes" id="UP000701801"/>
    </source>
</evidence>
<keyword evidence="2" id="KW-1133">Transmembrane helix</keyword>
<gene>
    <name evidence="3" type="ORF">HYALB_00013189</name>
</gene>
<dbReference type="AlphaFoldDB" id="A0A9N9Q072"/>
<keyword evidence="2" id="KW-0812">Transmembrane</keyword>
<name>A0A9N9Q072_9HELO</name>
<sequence>MSPCPTCVALQKEKKKILDNLQSQHTRIADLTTPIRTRNQEINRLNERIHNQSKKINDHEKTLKTRKDRIAELEKECVRLRRITYGVCGAISVVVASLWLVVFGR</sequence>
<protein>
    <submittedName>
        <fullName evidence="3">Uncharacterized protein</fullName>
    </submittedName>
</protein>
<dbReference type="Gene3D" id="1.20.5.340">
    <property type="match status" value="1"/>
</dbReference>
<keyword evidence="1" id="KW-0175">Coiled coil</keyword>
<comment type="caution">
    <text evidence="3">The sequence shown here is derived from an EMBL/GenBank/DDBJ whole genome shotgun (WGS) entry which is preliminary data.</text>
</comment>
<organism evidence="3 4">
    <name type="scientific">Hymenoscyphus albidus</name>
    <dbReference type="NCBI Taxonomy" id="595503"/>
    <lineage>
        <taxon>Eukaryota</taxon>
        <taxon>Fungi</taxon>
        <taxon>Dikarya</taxon>
        <taxon>Ascomycota</taxon>
        <taxon>Pezizomycotina</taxon>
        <taxon>Leotiomycetes</taxon>
        <taxon>Helotiales</taxon>
        <taxon>Helotiaceae</taxon>
        <taxon>Hymenoscyphus</taxon>
    </lineage>
</organism>
<dbReference type="SUPFAM" id="SSF58100">
    <property type="entry name" value="Bacterial hemolysins"/>
    <property type="match status" value="1"/>
</dbReference>
<proteinExistence type="predicted"/>
<evidence type="ECO:0000256" key="1">
    <source>
        <dbReference type="SAM" id="Coils"/>
    </source>
</evidence>
<feature type="coiled-coil region" evidence="1">
    <location>
        <begin position="35"/>
        <end position="83"/>
    </location>
</feature>
<evidence type="ECO:0000256" key="2">
    <source>
        <dbReference type="SAM" id="Phobius"/>
    </source>
</evidence>
<accession>A0A9N9Q072</accession>
<feature type="transmembrane region" description="Helical" evidence="2">
    <location>
        <begin position="83"/>
        <end position="102"/>
    </location>
</feature>
<keyword evidence="2" id="KW-0472">Membrane</keyword>
<dbReference type="Proteomes" id="UP000701801">
    <property type="component" value="Unassembled WGS sequence"/>
</dbReference>